<dbReference type="Proteomes" id="UP000050417">
    <property type="component" value="Unassembled WGS sequence"/>
</dbReference>
<name>A0A0P6X4H1_9CHLR</name>
<dbReference type="GO" id="GO:0009317">
    <property type="term" value="C:acetyl-CoA carboxylase complex"/>
    <property type="evidence" value="ECO:0007669"/>
    <property type="project" value="InterPro"/>
</dbReference>
<dbReference type="InterPro" id="IPR000438">
    <property type="entry name" value="Acetyl_CoA_COase_Trfase_b_su"/>
</dbReference>
<dbReference type="EMBL" id="LGCL01000025">
    <property type="protein sequence ID" value="KPL76485.1"/>
    <property type="molecule type" value="Genomic_DNA"/>
</dbReference>
<comment type="similarity">
    <text evidence="1">Belongs to the AccD/PCCB family.</text>
</comment>
<dbReference type="PANTHER" id="PTHR43842">
    <property type="entry name" value="PROPIONYL-COA CARBOXYLASE BETA CHAIN"/>
    <property type="match status" value="1"/>
</dbReference>
<organism evidence="4 5">
    <name type="scientific">Ornatilinea apprima</name>
    <dbReference type="NCBI Taxonomy" id="1134406"/>
    <lineage>
        <taxon>Bacteria</taxon>
        <taxon>Bacillati</taxon>
        <taxon>Chloroflexota</taxon>
        <taxon>Anaerolineae</taxon>
        <taxon>Anaerolineales</taxon>
        <taxon>Anaerolineaceae</taxon>
        <taxon>Ornatilinea</taxon>
    </lineage>
</organism>
<dbReference type="GO" id="GO:0016740">
    <property type="term" value="F:transferase activity"/>
    <property type="evidence" value="ECO:0007669"/>
    <property type="project" value="UniProtKB-KW"/>
</dbReference>
<evidence type="ECO:0000259" key="2">
    <source>
        <dbReference type="PROSITE" id="PS50980"/>
    </source>
</evidence>
<dbReference type="FunFam" id="3.90.226.10:FF:000017">
    <property type="entry name" value="Propionyl-CoA carboxylase subunit beta 5"/>
    <property type="match status" value="1"/>
</dbReference>
<dbReference type="GO" id="GO:0004658">
    <property type="term" value="F:propionyl-CoA carboxylase activity"/>
    <property type="evidence" value="ECO:0007669"/>
    <property type="project" value="UniProtKB-ARBA"/>
</dbReference>
<dbReference type="FunFam" id="3.90.226.10:FF:000016">
    <property type="entry name" value="Propionyl-CoA carboxylase, beta subunit"/>
    <property type="match status" value="1"/>
</dbReference>
<dbReference type="InterPro" id="IPR034733">
    <property type="entry name" value="AcCoA_carboxyl_beta"/>
</dbReference>
<evidence type="ECO:0000313" key="4">
    <source>
        <dbReference type="EMBL" id="KPL76485.1"/>
    </source>
</evidence>
<dbReference type="GO" id="GO:0003989">
    <property type="term" value="F:acetyl-CoA carboxylase activity"/>
    <property type="evidence" value="ECO:0007669"/>
    <property type="project" value="InterPro"/>
</dbReference>
<dbReference type="PATRIC" id="fig|1134406.4.peg.883"/>
<dbReference type="InterPro" id="IPR029045">
    <property type="entry name" value="ClpP/crotonase-like_dom_sf"/>
</dbReference>
<dbReference type="AlphaFoldDB" id="A0A0P6X4H1"/>
<dbReference type="PANTHER" id="PTHR43842:SF2">
    <property type="entry name" value="PROPIONYL-COA CARBOXYLASE BETA CHAIN, MITOCHONDRIAL"/>
    <property type="match status" value="1"/>
</dbReference>
<gene>
    <name evidence="4" type="ORF">ADN00_10950</name>
</gene>
<keyword evidence="5" id="KW-1185">Reference proteome</keyword>
<protein>
    <submittedName>
        <fullName evidence="4">Methylmalonyl-CoA carboxyltransferase</fullName>
    </submittedName>
</protein>
<dbReference type="InterPro" id="IPR051047">
    <property type="entry name" value="AccD/PCCB"/>
</dbReference>
<dbReference type="InterPro" id="IPR011762">
    <property type="entry name" value="COA_CT_N"/>
</dbReference>
<sequence length="518" mass="55930">MPEEDPRIIELRAMREKARLGGGEKRIAKQHEKGKLVARERIDLLLDPDSFFELEPFVTQQTDELGVSDERFLGDGVVTGSGRINGRTVFVYAQDFTVIGGALGEMQSRKICRVMDMAAATGSPIIGLIDSGGARIQEGVHSLGGYAEIFKRNAQYSGVVPQISLIMGPCAGGAAYSPAVTDLVIMVDQQSYMFLTGPQVIKSVTGEVVDFESLGGAQVHLSVSGTAHLVAASEQDALALCRTVIGYLPANNVENPPFNAEETDDPNRMDDELNSLVPMDPGSPYSMHEAIERIVDCGSFIETQAGFARNAIVGLARMGGMPVGIVSQEPSVLAGVIDIDAADKIARFVRFCDCFNLPIITFLDSPGFLPGVDQEHRGIIRHGAKILFAYAEASVPKVCVITRKAYGGAYVVMSSKYMGSDVNFAWPSAEIAVMGPEGAANILYRKQIDEAADPAAERARITEEYRKKFLNPYAAASAGYIDDVIEPRETRARVIQALVSLRDKSVSSLPRKHGNIPL</sequence>
<dbReference type="SUPFAM" id="SSF52096">
    <property type="entry name" value="ClpP/crotonase"/>
    <property type="match status" value="2"/>
</dbReference>
<feature type="domain" description="CoA carboxyltransferase N-terminal" evidence="2">
    <location>
        <begin position="4"/>
        <end position="260"/>
    </location>
</feature>
<comment type="caution">
    <text evidence="4">The sequence shown here is derived from an EMBL/GenBank/DDBJ whole genome shotgun (WGS) entry which is preliminary data.</text>
</comment>
<dbReference type="RefSeq" id="WP_075063052.1">
    <property type="nucleotide sequence ID" value="NZ_LGCL01000025.1"/>
</dbReference>
<accession>A0A0P6X4H1</accession>
<dbReference type="PROSITE" id="PS50980">
    <property type="entry name" value="COA_CT_NTER"/>
    <property type="match status" value="1"/>
</dbReference>
<dbReference type="Gene3D" id="3.90.226.10">
    <property type="entry name" value="2-enoyl-CoA Hydratase, Chain A, domain 1"/>
    <property type="match status" value="2"/>
</dbReference>
<dbReference type="STRING" id="1134406.ADN00_10950"/>
<evidence type="ECO:0000313" key="5">
    <source>
        <dbReference type="Proteomes" id="UP000050417"/>
    </source>
</evidence>
<evidence type="ECO:0000259" key="3">
    <source>
        <dbReference type="PROSITE" id="PS50989"/>
    </source>
</evidence>
<dbReference type="GO" id="GO:0006633">
    <property type="term" value="P:fatty acid biosynthetic process"/>
    <property type="evidence" value="ECO:0007669"/>
    <property type="project" value="InterPro"/>
</dbReference>
<dbReference type="PRINTS" id="PR01070">
    <property type="entry name" value="ACCCTRFRASEB"/>
</dbReference>
<dbReference type="OrthoDB" id="9803706at2"/>
<dbReference type="InterPro" id="IPR011763">
    <property type="entry name" value="COA_CT_C"/>
</dbReference>
<dbReference type="Pfam" id="PF01039">
    <property type="entry name" value="Carboxyl_trans"/>
    <property type="match status" value="1"/>
</dbReference>
<proteinExistence type="inferred from homology"/>
<dbReference type="PROSITE" id="PS50989">
    <property type="entry name" value="COA_CT_CTER"/>
    <property type="match status" value="1"/>
</dbReference>
<dbReference type="GO" id="GO:0015977">
    <property type="term" value="P:carbon fixation"/>
    <property type="evidence" value="ECO:0007669"/>
    <property type="project" value="UniProtKB-ARBA"/>
</dbReference>
<evidence type="ECO:0000256" key="1">
    <source>
        <dbReference type="ARBA" id="ARBA00006102"/>
    </source>
</evidence>
<feature type="domain" description="CoA carboxyltransferase C-terminal" evidence="3">
    <location>
        <begin position="268"/>
        <end position="511"/>
    </location>
</feature>
<keyword evidence="4" id="KW-0808">Transferase</keyword>
<reference evidence="4 5" key="1">
    <citation type="submission" date="2015-07" db="EMBL/GenBank/DDBJ databases">
        <title>Genome sequence of Ornatilinea apprima DSM 23815.</title>
        <authorList>
            <person name="Hemp J."/>
            <person name="Ward L.M."/>
            <person name="Pace L.A."/>
            <person name="Fischer W.W."/>
        </authorList>
    </citation>
    <scope>NUCLEOTIDE SEQUENCE [LARGE SCALE GENOMIC DNA]</scope>
    <source>
        <strain evidence="4 5">P3M-1</strain>
    </source>
</reference>